<dbReference type="InterPro" id="IPR032691">
    <property type="entry name" value="Mon2/Sec7/BIG1-like_HUS"/>
</dbReference>
<dbReference type="SMART" id="SM00222">
    <property type="entry name" value="Sec7"/>
    <property type="match status" value="1"/>
</dbReference>
<evidence type="ECO:0000313" key="3">
    <source>
        <dbReference type="EMBL" id="CAH00066.1"/>
    </source>
</evidence>
<dbReference type="InterPro" id="IPR000904">
    <property type="entry name" value="Sec7_dom"/>
</dbReference>
<dbReference type="HOGENOM" id="CLU_001204_0_1_1"/>
<evidence type="ECO:0000259" key="2">
    <source>
        <dbReference type="PROSITE" id="PS50190"/>
    </source>
</evidence>
<dbReference type="Pfam" id="PF12783">
    <property type="entry name" value="Sec7-like_HUS"/>
    <property type="match status" value="1"/>
</dbReference>
<dbReference type="InParanoid" id="Q6CM60"/>
<dbReference type="GO" id="GO:0032012">
    <property type="term" value="P:regulation of ARF protein signal transduction"/>
    <property type="evidence" value="ECO:0007669"/>
    <property type="project" value="InterPro"/>
</dbReference>
<dbReference type="RefSeq" id="XP_454979.1">
    <property type="nucleotide sequence ID" value="XM_454979.1"/>
</dbReference>
<dbReference type="InterPro" id="IPR035999">
    <property type="entry name" value="Sec7_dom_sf"/>
</dbReference>
<dbReference type="SUPFAM" id="SSF48425">
    <property type="entry name" value="Sec7 domain"/>
    <property type="match status" value="1"/>
</dbReference>
<dbReference type="GO" id="GO:0016192">
    <property type="term" value="P:vesicle-mediated transport"/>
    <property type="evidence" value="ECO:0007669"/>
    <property type="project" value="UniProtKB-ARBA"/>
</dbReference>
<protein>
    <submittedName>
        <fullName evidence="3">KLLA0E22727p</fullName>
    </submittedName>
</protein>
<dbReference type="Pfam" id="PF01369">
    <property type="entry name" value="Sec7"/>
    <property type="match status" value="1"/>
</dbReference>
<dbReference type="PANTHER" id="PTHR10663:SF388">
    <property type="entry name" value="GOLGI-SPECIFIC BREFELDIN A-RESISTANCE GUANINE NUCLEOTIDE EXCHANGE FACTOR 1"/>
    <property type="match status" value="1"/>
</dbReference>
<keyword evidence="4" id="KW-1185">Reference proteome</keyword>
<dbReference type="GO" id="GO:0005085">
    <property type="term" value="F:guanyl-nucleotide exchange factor activity"/>
    <property type="evidence" value="ECO:0007669"/>
    <property type="project" value="InterPro"/>
</dbReference>
<accession>Q6CM60</accession>
<organism evidence="3 4">
    <name type="scientific">Kluyveromyces lactis (strain ATCC 8585 / CBS 2359 / DSM 70799 / NBRC 1267 / NRRL Y-1140 / WM37)</name>
    <name type="common">Yeast</name>
    <name type="synonym">Candida sphaerica</name>
    <dbReference type="NCBI Taxonomy" id="284590"/>
    <lineage>
        <taxon>Eukaryota</taxon>
        <taxon>Fungi</taxon>
        <taxon>Dikarya</taxon>
        <taxon>Ascomycota</taxon>
        <taxon>Saccharomycotina</taxon>
        <taxon>Saccharomycetes</taxon>
        <taxon>Saccharomycetales</taxon>
        <taxon>Saccharomycetaceae</taxon>
        <taxon>Kluyveromyces</taxon>
    </lineage>
</organism>
<name>Q6CM60_KLULA</name>
<dbReference type="FunCoup" id="Q6CM60">
    <property type="interactions" value="1038"/>
</dbReference>
<dbReference type="CDD" id="cd00171">
    <property type="entry name" value="Sec7"/>
    <property type="match status" value="1"/>
</dbReference>
<sequence>MYRQEMTRDNVAVDPVTIVIKECISLSTSMRKYAKYSVQSGVAALLGGGSDIFINQDASLAGTFNNLAASKTKDPLLSGLIQLRLMLNHKDNLEDVDALTVLQPFLLVISTASTSGYITSLALDSLQKFFAFGIINESSKNHVAAYRQTINSLTHCKFEGTEHLSDDSVLLKVLVLIESIIASPSGEILSDSCVYDVLQTVMSLACNKRRTDVLRKAAEMSMLSITVKIFDKLKKLDSSKQHIFINDQDFSKNVLKDDNIGAEGSSDIDSVENGNFTASSESQNLESDYGLAVIKDYMDILVSLLLPENQHKQNNSTKVFGLHLLNTAIELAGDKFPQHPQLFSLVADPICKNILYIIQNSDKLSLLQAALQLFTNLTIILGDHLSLQIEFTINTIFSILLDSNVSDETKPRPAVVKELLIEQISILWTRSPSFFTAVFINFDCSLERSDLAIEFLMALTKLSLPESALTTSDSVPPICLEGLISVVDDMHDHFLKAGVQEFVPEELGTLNKRNLKTEFIKCAEEFNKKPKKGIPLLIEKGFISSNSEDEIAKFLFDNNARLNKKTIGEFIAAPEKVGLLAKFIGMFDFTGLRIDEAIRALLTKFRLPGESQQIERVVEQFSAKYVEDQHYNPERDGLEIEGDYSTIQPDADSVFVLSYSVIILNTDFYNPQVKKHMTFEDYTLNLKGCNNQKDFPLWYLDKVYCSIRDKEIVMPEEHHGSERWFDDSWNNLIAATTVVTEAHEVSKCESYVQSLGPNQLIQFDKAIFESVGSSIIETLFKIFEVASDDHIATRMLTTLDKCSNLASLFELGDIYNDVITTMAKFTTLTGERKPVDDVYVDEIPVVQIDVEDSKESIAVSNVAILLGNDFKAQLSTVVLFRILRQNTNVALITEVTWNKIIDMLLSLYENMLITPDIFPDLQVRLKLPNLPKCKPEVLINRSNSSRGLLSTFASYLKGDEEPTDEEIQASTKAMECIKTANISASLFGNDKNVNDTLIKLLLEHIKTEVNDDNKRFFEPELLFLMELSVSLFLFCKNDAVLGKFLLDKLSSICQNVSLSKNVIVRIISYKILIISILENPEYVVKLINEQLLTKNEVFDNSFFKSQAGANVLQRLLDLAEILNYQGALLHDQGFWKLLRKYAALGTPSNQVYVFLDTSVMKKKNMIDDVNFMWVLGLFDEMSSVGAVGSQWEEQYNNLVKTGHKVDKENPYQEIVELSLKSINLTTHLLNTKPTVSKSEIIAIIQALSHQCLNPCFQLRSYALSSLENLLLKLLEPFVDNVISVIALIEMGLYPLTNEVDADSRKAVPLQNFLSLLSKLYLHYLSLEKTDNETYLKVLSIFNKHVDDGKVEEQLQDMITKKREIEKKQGTPSTDAESVPAEPTPVSK</sequence>
<dbReference type="eggNOG" id="KOG0928">
    <property type="taxonomic scope" value="Eukaryota"/>
</dbReference>
<dbReference type="PaxDb" id="284590-Q6CM60"/>
<dbReference type="Gene3D" id="1.10.1000.11">
    <property type="entry name" value="Arf Nucleotide-binding Site Opener,domain 2"/>
    <property type="match status" value="1"/>
</dbReference>
<feature type="domain" description="SEC7" evidence="2">
    <location>
        <begin position="508"/>
        <end position="710"/>
    </location>
</feature>
<dbReference type="EMBL" id="CR382125">
    <property type="protein sequence ID" value="CAH00066.1"/>
    <property type="molecule type" value="Genomic_DNA"/>
</dbReference>
<evidence type="ECO:0000256" key="1">
    <source>
        <dbReference type="SAM" id="MobiDB-lite"/>
    </source>
</evidence>
<gene>
    <name evidence="3" type="ORF">KLLA0_E22727g</name>
</gene>
<dbReference type="STRING" id="284590.Q6CM60"/>
<reference evidence="3 4" key="1">
    <citation type="journal article" date="2004" name="Nature">
        <title>Genome evolution in yeasts.</title>
        <authorList>
            <consortium name="Genolevures"/>
            <person name="Dujon B."/>
            <person name="Sherman D."/>
            <person name="Fischer G."/>
            <person name="Durrens P."/>
            <person name="Casaregola S."/>
            <person name="Lafontaine I."/>
            <person name="de Montigny J."/>
            <person name="Marck C."/>
            <person name="Neuveglise C."/>
            <person name="Talla E."/>
            <person name="Goffard N."/>
            <person name="Frangeul L."/>
            <person name="Aigle M."/>
            <person name="Anthouard V."/>
            <person name="Babour A."/>
            <person name="Barbe V."/>
            <person name="Barnay S."/>
            <person name="Blanchin S."/>
            <person name="Beckerich J.M."/>
            <person name="Beyne E."/>
            <person name="Bleykasten C."/>
            <person name="Boisrame A."/>
            <person name="Boyer J."/>
            <person name="Cattolico L."/>
            <person name="Confanioleri F."/>
            <person name="de Daruvar A."/>
            <person name="Despons L."/>
            <person name="Fabre E."/>
            <person name="Fairhead C."/>
            <person name="Ferry-Dumazet H."/>
            <person name="Groppi A."/>
            <person name="Hantraye F."/>
            <person name="Hennequin C."/>
            <person name="Jauniaux N."/>
            <person name="Joyet P."/>
            <person name="Kachouri R."/>
            <person name="Kerrest A."/>
            <person name="Koszul R."/>
            <person name="Lemaire M."/>
            <person name="Lesur I."/>
            <person name="Ma L."/>
            <person name="Muller H."/>
            <person name="Nicaud J.M."/>
            <person name="Nikolski M."/>
            <person name="Oztas S."/>
            <person name="Ozier-Kalogeropoulos O."/>
            <person name="Pellenz S."/>
            <person name="Potier S."/>
            <person name="Richard G.F."/>
            <person name="Straub M.L."/>
            <person name="Suleau A."/>
            <person name="Swennene D."/>
            <person name="Tekaia F."/>
            <person name="Wesolowski-Louvel M."/>
            <person name="Westhof E."/>
            <person name="Wirth B."/>
            <person name="Zeniou-Meyer M."/>
            <person name="Zivanovic I."/>
            <person name="Bolotin-Fukuhara M."/>
            <person name="Thierry A."/>
            <person name="Bouchier C."/>
            <person name="Caudron B."/>
            <person name="Scarpelli C."/>
            <person name="Gaillardin C."/>
            <person name="Weissenbach J."/>
            <person name="Wincker P."/>
            <person name="Souciet J.L."/>
        </authorList>
    </citation>
    <scope>NUCLEOTIDE SEQUENCE [LARGE SCALE GENOMIC DNA]</scope>
    <source>
        <strain evidence="4">ATCC 8585 / CBS 2359 / DSM 70799 / NBRC 1267 / NRRL Y-1140 / WM37</strain>
    </source>
</reference>
<dbReference type="OMA" id="ILWTRSP"/>
<dbReference type="Gene3D" id="1.10.220.20">
    <property type="match status" value="1"/>
</dbReference>
<dbReference type="GeneID" id="2894408"/>
<feature type="region of interest" description="Disordered" evidence="1">
    <location>
        <begin position="1361"/>
        <end position="1387"/>
    </location>
</feature>
<dbReference type="PROSITE" id="PS50190">
    <property type="entry name" value="SEC7"/>
    <property type="match status" value="1"/>
</dbReference>
<dbReference type="GO" id="GO:0005794">
    <property type="term" value="C:Golgi apparatus"/>
    <property type="evidence" value="ECO:0007669"/>
    <property type="project" value="UniProtKB-ARBA"/>
</dbReference>
<dbReference type="Proteomes" id="UP000000598">
    <property type="component" value="Chromosome E"/>
</dbReference>
<dbReference type="InterPro" id="IPR023394">
    <property type="entry name" value="Sec7_C_sf"/>
</dbReference>
<dbReference type="KEGG" id="kla:KLLA0_E22727g"/>
<proteinExistence type="predicted"/>
<dbReference type="PANTHER" id="PTHR10663">
    <property type="entry name" value="GUANYL-NUCLEOTIDE EXCHANGE FACTOR"/>
    <property type="match status" value="1"/>
</dbReference>
<evidence type="ECO:0000313" key="4">
    <source>
        <dbReference type="Proteomes" id="UP000000598"/>
    </source>
</evidence>